<feature type="transmembrane region" description="Helical" evidence="1">
    <location>
        <begin position="31"/>
        <end position="54"/>
    </location>
</feature>
<name>A0A919QHB0_9ACTN</name>
<evidence type="ECO:0000313" key="2">
    <source>
        <dbReference type="EMBL" id="GIH29069.1"/>
    </source>
</evidence>
<proteinExistence type="predicted"/>
<dbReference type="Proteomes" id="UP000640052">
    <property type="component" value="Unassembled WGS sequence"/>
</dbReference>
<keyword evidence="1" id="KW-1133">Transmembrane helix</keyword>
<feature type="transmembrane region" description="Helical" evidence="1">
    <location>
        <begin position="6"/>
        <end position="24"/>
    </location>
</feature>
<comment type="caution">
    <text evidence="2">The sequence shown here is derived from an EMBL/GenBank/DDBJ whole genome shotgun (WGS) entry which is preliminary data.</text>
</comment>
<evidence type="ECO:0000256" key="1">
    <source>
        <dbReference type="SAM" id="Phobius"/>
    </source>
</evidence>
<keyword evidence="3" id="KW-1185">Reference proteome</keyword>
<protein>
    <submittedName>
        <fullName evidence="2">Uncharacterized protein</fullName>
    </submittedName>
</protein>
<keyword evidence="1" id="KW-0472">Membrane</keyword>
<gene>
    <name evidence="2" type="ORF">Aph01nite_73790</name>
</gene>
<dbReference type="AlphaFoldDB" id="A0A919QHB0"/>
<accession>A0A919QHB0</accession>
<dbReference type="EMBL" id="BOOA01000108">
    <property type="protein sequence ID" value="GIH29069.1"/>
    <property type="molecule type" value="Genomic_DNA"/>
</dbReference>
<reference evidence="2" key="1">
    <citation type="submission" date="2021-01" db="EMBL/GenBank/DDBJ databases">
        <title>Whole genome shotgun sequence of Acrocarpospora phusangensis NBRC 108782.</title>
        <authorList>
            <person name="Komaki H."/>
            <person name="Tamura T."/>
        </authorList>
    </citation>
    <scope>NUCLEOTIDE SEQUENCE</scope>
    <source>
        <strain evidence="2">NBRC 108782</strain>
    </source>
</reference>
<evidence type="ECO:0000313" key="3">
    <source>
        <dbReference type="Proteomes" id="UP000640052"/>
    </source>
</evidence>
<sequence length="57" mass="6017">MIPLCLALLAGAGIALAILSRLLYRRGRADIAAMAAPLAVFYLFWFARALQVALAAG</sequence>
<dbReference type="RefSeq" id="WP_204045686.1">
    <property type="nucleotide sequence ID" value="NZ_BOOA01000108.1"/>
</dbReference>
<organism evidence="2 3">
    <name type="scientific">Acrocarpospora phusangensis</name>
    <dbReference type="NCBI Taxonomy" id="1070424"/>
    <lineage>
        <taxon>Bacteria</taxon>
        <taxon>Bacillati</taxon>
        <taxon>Actinomycetota</taxon>
        <taxon>Actinomycetes</taxon>
        <taxon>Streptosporangiales</taxon>
        <taxon>Streptosporangiaceae</taxon>
        <taxon>Acrocarpospora</taxon>
    </lineage>
</organism>
<keyword evidence="1" id="KW-0812">Transmembrane</keyword>